<comment type="caution">
    <text evidence="2">The sequence shown here is derived from an EMBL/GenBank/DDBJ whole genome shotgun (WGS) entry which is preliminary data.</text>
</comment>
<dbReference type="Pfam" id="PF03572">
    <property type="entry name" value="Peptidase_S41"/>
    <property type="match status" value="1"/>
</dbReference>
<reference evidence="2" key="1">
    <citation type="submission" date="2020-10" db="EMBL/GenBank/DDBJ databases">
        <authorList>
            <person name="Gilroy R."/>
        </authorList>
    </citation>
    <scope>NUCLEOTIDE SEQUENCE</scope>
    <source>
        <strain evidence="2">2889</strain>
    </source>
</reference>
<gene>
    <name evidence="2" type="ORF">IAB08_10060</name>
</gene>
<protein>
    <recommendedName>
        <fullName evidence="1">Tail specific protease domain-containing protein</fullName>
    </recommendedName>
</protein>
<dbReference type="Proteomes" id="UP000823612">
    <property type="component" value="Unassembled WGS sequence"/>
</dbReference>
<reference evidence="2" key="2">
    <citation type="journal article" date="2021" name="PeerJ">
        <title>Extensive microbial diversity within the chicken gut microbiome revealed by metagenomics and culture.</title>
        <authorList>
            <person name="Gilroy R."/>
            <person name="Ravi A."/>
            <person name="Getino M."/>
            <person name="Pursley I."/>
            <person name="Horton D.L."/>
            <person name="Alikhan N.F."/>
            <person name="Baker D."/>
            <person name="Gharbi K."/>
            <person name="Hall N."/>
            <person name="Watson M."/>
            <person name="Adriaenssens E.M."/>
            <person name="Foster-Nyarko E."/>
            <person name="Jarju S."/>
            <person name="Secka A."/>
            <person name="Antonio M."/>
            <person name="Oren A."/>
            <person name="Chaudhuri R.R."/>
            <person name="La Ragione R."/>
            <person name="Hildebrand F."/>
            <person name="Pallen M.J."/>
        </authorList>
    </citation>
    <scope>NUCLEOTIDE SEQUENCE</scope>
    <source>
        <strain evidence="2">2889</strain>
    </source>
</reference>
<dbReference type="Gene3D" id="3.90.226.10">
    <property type="entry name" value="2-enoyl-CoA Hydratase, Chain A, domain 1"/>
    <property type="match status" value="1"/>
</dbReference>
<proteinExistence type="predicted"/>
<evidence type="ECO:0000313" key="3">
    <source>
        <dbReference type="Proteomes" id="UP000823612"/>
    </source>
</evidence>
<dbReference type="SUPFAM" id="SSF52096">
    <property type="entry name" value="ClpP/crotonase"/>
    <property type="match status" value="1"/>
</dbReference>
<feature type="non-terminal residue" evidence="2">
    <location>
        <position position="366"/>
    </location>
</feature>
<dbReference type="PANTHER" id="PTHR11261">
    <property type="entry name" value="INTERPHOTORECEPTOR RETINOID-BINDING PROTEIN"/>
    <property type="match status" value="1"/>
</dbReference>
<evidence type="ECO:0000259" key="1">
    <source>
        <dbReference type="SMART" id="SM00245"/>
    </source>
</evidence>
<dbReference type="AlphaFoldDB" id="A0A9D9DUW2"/>
<organism evidence="2 3">
    <name type="scientific">Candidatus Pullibacteroides excrementavium</name>
    <dbReference type="NCBI Taxonomy" id="2840905"/>
    <lineage>
        <taxon>Bacteria</taxon>
        <taxon>Pseudomonadati</taxon>
        <taxon>Bacteroidota</taxon>
        <taxon>Bacteroidia</taxon>
        <taxon>Bacteroidales</taxon>
        <taxon>Candidatus Pullibacteroides</taxon>
    </lineage>
</organism>
<dbReference type="GO" id="GO:0008236">
    <property type="term" value="F:serine-type peptidase activity"/>
    <property type="evidence" value="ECO:0007669"/>
    <property type="project" value="InterPro"/>
</dbReference>
<sequence>MKNKAFLLLAILFIASGCRKETPYIIDPRTENITNWAQAFESYWSGMNHNYVFWSIDPTDWDAVYKQYKPKFDALADSGFSNKAINNHAFEMIKEMSANLIDGHLAITFTLPDTVYWTYPASDRILQREDFHYSNDFPTLWLNAMTQLHNQGRISDFAYRSTDDMGAGTGIIDGNILYFQLTSFMLTEHYQTGDPIDYIITQYHNFIDTYPDLKGVIIDVRNNGGGYLADLPLVLGKFAEENHTICYNRKKQGLGRLDYTPWFPETLPVMEQKRKLDIPIVALADMYSVSMAEMTTMAILSLPKGCFVGERTWGGHGSLSASNEAFPLYYDGYFRNNVIEAYTTMTMLKDIEGNIYEGVGIPPTIE</sequence>
<dbReference type="InterPro" id="IPR028204">
    <property type="entry name" value="Tricorn_C1"/>
</dbReference>
<dbReference type="SMART" id="SM00245">
    <property type="entry name" value="TSPc"/>
    <property type="match status" value="1"/>
</dbReference>
<dbReference type="PANTHER" id="PTHR11261:SF3">
    <property type="entry name" value="RETINOL-BINDING PROTEIN 3"/>
    <property type="match status" value="1"/>
</dbReference>
<dbReference type="EMBL" id="JADIMZ010000157">
    <property type="protein sequence ID" value="MBO8433617.1"/>
    <property type="molecule type" value="Genomic_DNA"/>
</dbReference>
<dbReference type="Gene3D" id="3.30.750.44">
    <property type="match status" value="1"/>
</dbReference>
<dbReference type="Pfam" id="PF14684">
    <property type="entry name" value="Tricorn_C1"/>
    <property type="match status" value="1"/>
</dbReference>
<evidence type="ECO:0000313" key="2">
    <source>
        <dbReference type="EMBL" id="MBO8433617.1"/>
    </source>
</evidence>
<dbReference type="PROSITE" id="PS51257">
    <property type="entry name" value="PROKAR_LIPOPROTEIN"/>
    <property type="match status" value="1"/>
</dbReference>
<dbReference type="GO" id="GO:0006508">
    <property type="term" value="P:proteolysis"/>
    <property type="evidence" value="ECO:0007669"/>
    <property type="project" value="InterPro"/>
</dbReference>
<dbReference type="InterPro" id="IPR029045">
    <property type="entry name" value="ClpP/crotonase-like_dom_sf"/>
</dbReference>
<dbReference type="InterPro" id="IPR005151">
    <property type="entry name" value="Tail-specific_protease"/>
</dbReference>
<feature type="domain" description="Tail specific protease" evidence="1">
    <location>
        <begin position="174"/>
        <end position="366"/>
    </location>
</feature>
<name>A0A9D9DUW2_9BACT</name>
<accession>A0A9D9DUW2</accession>